<reference evidence="10 11" key="1">
    <citation type="journal article" date="2021" name="Nat. Plants">
        <title>The Taxus genome provides insights into paclitaxel biosynthesis.</title>
        <authorList>
            <person name="Xiong X."/>
            <person name="Gou J."/>
            <person name="Liao Q."/>
            <person name="Li Y."/>
            <person name="Zhou Q."/>
            <person name="Bi G."/>
            <person name="Li C."/>
            <person name="Du R."/>
            <person name="Wang X."/>
            <person name="Sun T."/>
            <person name="Guo L."/>
            <person name="Liang H."/>
            <person name="Lu P."/>
            <person name="Wu Y."/>
            <person name="Zhang Z."/>
            <person name="Ro D.K."/>
            <person name="Shang Y."/>
            <person name="Huang S."/>
            <person name="Yan J."/>
        </authorList>
    </citation>
    <scope>NUCLEOTIDE SEQUENCE [LARGE SCALE GENOMIC DNA]</scope>
    <source>
        <strain evidence="10">Ta-2019</strain>
    </source>
</reference>
<evidence type="ECO:0000256" key="1">
    <source>
        <dbReference type="ARBA" id="ARBA00004141"/>
    </source>
</evidence>
<evidence type="ECO:0000256" key="3">
    <source>
        <dbReference type="ARBA" id="ARBA00022448"/>
    </source>
</evidence>
<evidence type="ECO:0000256" key="5">
    <source>
        <dbReference type="ARBA" id="ARBA00022989"/>
    </source>
</evidence>
<evidence type="ECO:0000256" key="4">
    <source>
        <dbReference type="ARBA" id="ARBA00022692"/>
    </source>
</evidence>
<evidence type="ECO:0008006" key="12">
    <source>
        <dbReference type="Google" id="ProtNLM"/>
    </source>
</evidence>
<comment type="subcellular location">
    <subcellularLocation>
        <location evidence="1">Membrane</location>
        <topology evidence="1">Multi-pass membrane protein</topology>
    </subcellularLocation>
</comment>
<feature type="transmembrane region" description="Helical" evidence="9">
    <location>
        <begin position="52"/>
        <end position="70"/>
    </location>
</feature>
<dbReference type="AlphaFoldDB" id="A0AA38L8V8"/>
<dbReference type="OMA" id="EACIKKY"/>
<evidence type="ECO:0000256" key="7">
    <source>
        <dbReference type="ARBA" id="ARBA00023136"/>
    </source>
</evidence>
<keyword evidence="7 9" id="KW-0472">Membrane</keyword>
<dbReference type="Proteomes" id="UP000824469">
    <property type="component" value="Unassembled WGS sequence"/>
</dbReference>
<feature type="non-terminal residue" evidence="10">
    <location>
        <position position="1"/>
    </location>
</feature>
<dbReference type="InterPro" id="IPR020966">
    <property type="entry name" value="ALMT"/>
</dbReference>
<dbReference type="GO" id="GO:0015743">
    <property type="term" value="P:malate transport"/>
    <property type="evidence" value="ECO:0007669"/>
    <property type="project" value="InterPro"/>
</dbReference>
<feature type="transmembrane region" description="Helical" evidence="9">
    <location>
        <begin position="163"/>
        <end position="182"/>
    </location>
</feature>
<name>A0AA38L8V8_TAXCH</name>
<protein>
    <recommendedName>
        <fullName evidence="12">Aluminum-activated malate transporter</fullName>
    </recommendedName>
</protein>
<dbReference type="Pfam" id="PF11744">
    <property type="entry name" value="ALMT"/>
    <property type="match status" value="1"/>
</dbReference>
<keyword evidence="8" id="KW-0407">Ion channel</keyword>
<evidence type="ECO:0000256" key="2">
    <source>
        <dbReference type="ARBA" id="ARBA00007079"/>
    </source>
</evidence>
<evidence type="ECO:0000313" key="10">
    <source>
        <dbReference type="EMBL" id="KAH9316159.1"/>
    </source>
</evidence>
<keyword evidence="6" id="KW-0406">Ion transport</keyword>
<organism evidence="10 11">
    <name type="scientific">Taxus chinensis</name>
    <name type="common">Chinese yew</name>
    <name type="synonym">Taxus wallichiana var. chinensis</name>
    <dbReference type="NCBI Taxonomy" id="29808"/>
    <lineage>
        <taxon>Eukaryota</taxon>
        <taxon>Viridiplantae</taxon>
        <taxon>Streptophyta</taxon>
        <taxon>Embryophyta</taxon>
        <taxon>Tracheophyta</taxon>
        <taxon>Spermatophyta</taxon>
        <taxon>Pinopsida</taxon>
        <taxon>Pinidae</taxon>
        <taxon>Conifers II</taxon>
        <taxon>Cupressales</taxon>
        <taxon>Taxaceae</taxon>
        <taxon>Taxus</taxon>
    </lineage>
</organism>
<dbReference type="GO" id="GO:0034220">
    <property type="term" value="P:monoatomic ion transmembrane transport"/>
    <property type="evidence" value="ECO:0007669"/>
    <property type="project" value="UniProtKB-KW"/>
</dbReference>
<evidence type="ECO:0000256" key="8">
    <source>
        <dbReference type="ARBA" id="ARBA00023303"/>
    </source>
</evidence>
<keyword evidence="4 9" id="KW-0812">Transmembrane</keyword>
<feature type="transmembrane region" description="Helical" evidence="9">
    <location>
        <begin position="82"/>
        <end position="101"/>
    </location>
</feature>
<feature type="transmembrane region" description="Helical" evidence="9">
    <location>
        <begin position="108"/>
        <end position="125"/>
    </location>
</feature>
<comment type="similarity">
    <text evidence="2">Belongs to the aromatic acid exporter (TC 2.A.85) family.</text>
</comment>
<dbReference type="GO" id="GO:0016020">
    <property type="term" value="C:membrane"/>
    <property type="evidence" value="ECO:0007669"/>
    <property type="project" value="UniProtKB-SubCell"/>
</dbReference>
<evidence type="ECO:0000313" key="11">
    <source>
        <dbReference type="Proteomes" id="UP000824469"/>
    </source>
</evidence>
<feature type="transmembrane region" description="Helical" evidence="9">
    <location>
        <begin position="131"/>
        <end position="151"/>
    </location>
</feature>
<comment type="caution">
    <text evidence="10">The sequence shown here is derived from an EMBL/GenBank/DDBJ whole genome shotgun (WGS) entry which is preliminary data.</text>
</comment>
<proteinExistence type="inferred from homology"/>
<sequence length="339" mass="37776">MANHTCKIDIPAEKCENTSFQRFISCKNKFSQPFEMFMMKMYKLGRDDPRRIIHAIKVGLALSLVSLFYLMEPLFDGVGDNAIWAIMTVVVVFEFTAGATLSKGLNRGIGTVIAGSLAVSVGYIAEKTGKLGEPIVIGSSCFILGGAATFFRFFPEIKVKYDYGVVIFILTFNMITVSGYRVENIFSMAYQRLSTIAIGCAVSLVISLCIFPIWAGEDLHHSIVKRIHGLAESLKGCMVEYFKGSPYSGINEEESEKIIQGYKDVLDSKTSEESLANFATWEPGHGKFGFRHPWKQYVKVGGMLRHMAYCVVALHGCLRSEYQATHINRLGIKKPCSYK</sequence>
<dbReference type="PANTHER" id="PTHR31086">
    <property type="entry name" value="ALUMINUM-ACTIVATED MALATE TRANSPORTER 10"/>
    <property type="match status" value="1"/>
</dbReference>
<evidence type="ECO:0000256" key="6">
    <source>
        <dbReference type="ARBA" id="ARBA00023065"/>
    </source>
</evidence>
<dbReference type="EMBL" id="JAHRHJ020000005">
    <property type="protein sequence ID" value="KAH9316159.1"/>
    <property type="molecule type" value="Genomic_DNA"/>
</dbReference>
<keyword evidence="11" id="KW-1185">Reference proteome</keyword>
<accession>A0AA38L8V8</accession>
<keyword evidence="3" id="KW-0813">Transport</keyword>
<gene>
    <name evidence="10" type="ORF">KI387_024786</name>
</gene>
<keyword evidence="5 9" id="KW-1133">Transmembrane helix</keyword>
<evidence type="ECO:0000256" key="9">
    <source>
        <dbReference type="SAM" id="Phobius"/>
    </source>
</evidence>
<feature type="transmembrane region" description="Helical" evidence="9">
    <location>
        <begin position="194"/>
        <end position="216"/>
    </location>
</feature>